<dbReference type="SMART" id="SM00534">
    <property type="entry name" value="MUTSac"/>
    <property type="match status" value="1"/>
</dbReference>
<name>A0A6C0JF88_9ZZZZ</name>
<dbReference type="Gene3D" id="3.40.50.300">
    <property type="entry name" value="P-loop containing nucleotide triphosphate hydrolases"/>
    <property type="match status" value="1"/>
</dbReference>
<organism evidence="6">
    <name type="scientific">viral metagenome</name>
    <dbReference type="NCBI Taxonomy" id="1070528"/>
    <lineage>
        <taxon>unclassified sequences</taxon>
        <taxon>metagenomes</taxon>
        <taxon>organismal metagenomes</taxon>
    </lineage>
</organism>
<dbReference type="GO" id="GO:0140664">
    <property type="term" value="F:ATP-dependent DNA damage sensor activity"/>
    <property type="evidence" value="ECO:0007669"/>
    <property type="project" value="InterPro"/>
</dbReference>
<evidence type="ECO:0000256" key="1">
    <source>
        <dbReference type="ARBA" id="ARBA00022741"/>
    </source>
</evidence>
<dbReference type="SUPFAM" id="SSF52540">
    <property type="entry name" value="P-loop containing nucleoside triphosphate hydrolases"/>
    <property type="match status" value="1"/>
</dbReference>
<keyword evidence="4" id="KW-1133">Transmembrane helix</keyword>
<dbReference type="Pfam" id="PF00488">
    <property type="entry name" value="MutS_V"/>
    <property type="match status" value="1"/>
</dbReference>
<proteinExistence type="predicted"/>
<dbReference type="InterPro" id="IPR000432">
    <property type="entry name" value="DNA_mismatch_repair_MutS_C"/>
</dbReference>
<dbReference type="InterPro" id="IPR045076">
    <property type="entry name" value="MutS"/>
</dbReference>
<evidence type="ECO:0000256" key="2">
    <source>
        <dbReference type="ARBA" id="ARBA00022840"/>
    </source>
</evidence>
<evidence type="ECO:0000313" key="6">
    <source>
        <dbReference type="EMBL" id="QHU04282.1"/>
    </source>
</evidence>
<dbReference type="AlphaFoldDB" id="A0A6C0JF88"/>
<dbReference type="PANTHER" id="PTHR11361">
    <property type="entry name" value="DNA MISMATCH REPAIR PROTEIN MUTS FAMILY MEMBER"/>
    <property type="match status" value="1"/>
</dbReference>
<feature type="transmembrane region" description="Helical" evidence="4">
    <location>
        <begin position="151"/>
        <end position="175"/>
    </location>
</feature>
<keyword evidence="1" id="KW-0547">Nucleotide-binding</keyword>
<reference evidence="6" key="1">
    <citation type="journal article" date="2020" name="Nature">
        <title>Giant virus diversity and host interactions through global metagenomics.</title>
        <authorList>
            <person name="Schulz F."/>
            <person name="Roux S."/>
            <person name="Paez-Espino D."/>
            <person name="Jungbluth S."/>
            <person name="Walsh D.A."/>
            <person name="Denef V.J."/>
            <person name="McMahon K.D."/>
            <person name="Konstantinidis K.T."/>
            <person name="Eloe-Fadrosh E.A."/>
            <person name="Kyrpides N.C."/>
            <person name="Woyke T."/>
        </authorList>
    </citation>
    <scope>NUCLEOTIDE SEQUENCE</scope>
    <source>
        <strain evidence="6">GVMAG-M-3300027708-39</strain>
    </source>
</reference>
<evidence type="ECO:0000259" key="5">
    <source>
        <dbReference type="SMART" id="SM00534"/>
    </source>
</evidence>
<feature type="domain" description="DNA mismatch repair proteins mutS family" evidence="5">
    <location>
        <begin position="412"/>
        <end position="602"/>
    </location>
</feature>
<protein>
    <recommendedName>
        <fullName evidence="5">DNA mismatch repair proteins mutS family domain-containing protein</fullName>
    </recommendedName>
</protein>
<dbReference type="GO" id="GO:0006298">
    <property type="term" value="P:mismatch repair"/>
    <property type="evidence" value="ECO:0007669"/>
    <property type="project" value="InterPro"/>
</dbReference>
<keyword evidence="3" id="KW-0238">DNA-binding</keyword>
<dbReference type="EMBL" id="MN740395">
    <property type="protein sequence ID" value="QHU04282.1"/>
    <property type="molecule type" value="Genomic_DNA"/>
</dbReference>
<accession>A0A6C0JF88</accession>
<dbReference type="PANTHER" id="PTHR11361:SF34">
    <property type="entry name" value="DNA MISMATCH REPAIR PROTEIN MSH1, MITOCHONDRIAL"/>
    <property type="match status" value="1"/>
</dbReference>
<keyword evidence="4" id="KW-0472">Membrane</keyword>
<sequence length="604" mass="70474">MSTNNKIENLNEHFKLPIYYNKNKSEITSNITTDLELVKTIDASSNSIYSYYFNSDSNNNKNPLSDKIINQVSEYYTTDIEFLKDNQKLLKTFTPVKRVVFQDDKIKYTKILETWNEIKGDTGFKEKYYYIDWQMWEFLNKSQPFLQFMSIYNMASPVISLFVPIIILIIPFFIIRLKGLSLTMKEYVDILKVVISQHSIGKLFTQFGSVSFQEKIYLVLSAGFYCFSIYQNILTCYRFHDNMKKIHTYFHEFKHYLNYSIESMQNYRKYSEQLTNHSHSEFNKTLDDKILILNELKSKLDTISEFKYDIKKIAEIGGILKTFYEIYDDKTYEGAMMYSFGFNGYIDCIVGLQKNIKEGKINFTQYTNENDAHRKGNNSKKNKHGKNKNMFKNSYYACLKDKKHVKNTVKLNKNIIISGPNASGKTTIIKSTLINIIVSQQFGCGFYNSALLKPYDHIHCYLNIPDTSGRDSLFQAEARRCKEIIDIIDGDLKGTDTHFCAFDELYSGTNPEEASISAIAFMKYIVKNKNVNSILTTHFIDVCKNLDKHKMIENHYMETNKKDNKLEYLYQLKKGISRVKGGINVLYEMNYPSEIIENTISSTL</sequence>
<evidence type="ECO:0000256" key="4">
    <source>
        <dbReference type="SAM" id="Phobius"/>
    </source>
</evidence>
<dbReference type="GO" id="GO:0005524">
    <property type="term" value="F:ATP binding"/>
    <property type="evidence" value="ECO:0007669"/>
    <property type="project" value="UniProtKB-KW"/>
</dbReference>
<evidence type="ECO:0000256" key="3">
    <source>
        <dbReference type="ARBA" id="ARBA00023125"/>
    </source>
</evidence>
<keyword evidence="2" id="KW-0067">ATP-binding</keyword>
<keyword evidence="4" id="KW-0812">Transmembrane</keyword>
<dbReference type="InterPro" id="IPR027417">
    <property type="entry name" value="P-loop_NTPase"/>
</dbReference>
<dbReference type="GO" id="GO:0030983">
    <property type="term" value="F:mismatched DNA binding"/>
    <property type="evidence" value="ECO:0007669"/>
    <property type="project" value="InterPro"/>
</dbReference>